<keyword evidence="3" id="KW-1133">Transmembrane helix</keyword>
<dbReference type="RefSeq" id="WP_173155399.1">
    <property type="nucleotide sequence ID" value="NZ_AP022871.1"/>
</dbReference>
<protein>
    <submittedName>
        <fullName evidence="4">Sortase</fullName>
    </submittedName>
</protein>
<dbReference type="InterPro" id="IPR023365">
    <property type="entry name" value="Sortase_dom-sf"/>
</dbReference>
<gene>
    <name evidence="4" type="ORF">Psuf_015960</name>
</gene>
<organism evidence="4 5">
    <name type="scientific">Phytohabitans suffuscus</name>
    <dbReference type="NCBI Taxonomy" id="624315"/>
    <lineage>
        <taxon>Bacteria</taxon>
        <taxon>Bacillati</taxon>
        <taxon>Actinomycetota</taxon>
        <taxon>Actinomycetes</taxon>
        <taxon>Micromonosporales</taxon>
        <taxon>Micromonosporaceae</taxon>
    </lineage>
</organism>
<evidence type="ECO:0000313" key="4">
    <source>
        <dbReference type="EMBL" id="BCB84283.1"/>
    </source>
</evidence>
<feature type="transmembrane region" description="Helical" evidence="3">
    <location>
        <begin position="48"/>
        <end position="74"/>
    </location>
</feature>
<dbReference type="GO" id="GO:0016787">
    <property type="term" value="F:hydrolase activity"/>
    <property type="evidence" value="ECO:0007669"/>
    <property type="project" value="UniProtKB-KW"/>
</dbReference>
<dbReference type="Pfam" id="PF04203">
    <property type="entry name" value="Sortase"/>
    <property type="match status" value="1"/>
</dbReference>
<dbReference type="SUPFAM" id="SSF63817">
    <property type="entry name" value="Sortase"/>
    <property type="match status" value="1"/>
</dbReference>
<accession>A0A6F8YE29</accession>
<keyword evidence="5" id="KW-1185">Reference proteome</keyword>
<dbReference type="EMBL" id="AP022871">
    <property type="protein sequence ID" value="BCB84283.1"/>
    <property type="molecule type" value="Genomic_DNA"/>
</dbReference>
<reference evidence="4 5" key="1">
    <citation type="submission" date="2020-03" db="EMBL/GenBank/DDBJ databases">
        <title>Whole genome shotgun sequence of Phytohabitans suffuscus NBRC 105367.</title>
        <authorList>
            <person name="Komaki H."/>
            <person name="Tamura T."/>
        </authorList>
    </citation>
    <scope>NUCLEOTIDE SEQUENCE [LARGE SCALE GENOMIC DNA]</scope>
    <source>
        <strain evidence="4 5">NBRC 105367</strain>
    </source>
</reference>
<keyword evidence="3" id="KW-0812">Transmembrane</keyword>
<keyword evidence="1" id="KW-0378">Hydrolase</keyword>
<dbReference type="CDD" id="cd05830">
    <property type="entry name" value="Sortase_E"/>
    <property type="match status" value="1"/>
</dbReference>
<reference evidence="4 5" key="2">
    <citation type="submission" date="2020-03" db="EMBL/GenBank/DDBJ databases">
        <authorList>
            <person name="Ichikawa N."/>
            <person name="Kimura A."/>
            <person name="Kitahashi Y."/>
            <person name="Uohara A."/>
        </authorList>
    </citation>
    <scope>NUCLEOTIDE SEQUENCE [LARGE SCALE GENOMIC DNA]</scope>
    <source>
        <strain evidence="4 5">NBRC 105367</strain>
    </source>
</reference>
<sequence length="336" mass="35104">MTVTTQQPPAASPPREPAAPTPPPPAATPAPQPALPPPPRPGPPSISLALQLPGIALSILAAVALGFVVHLTLLSQVQYERNQQTAFADFRAELARGTAPVGQTRLEFADGSEEGTERLVEPGSAVAVLRIPAIGLRTVVVEGTSGEALQGGPGHRRDSVLPGQAGTSVVMGRRAAYGGPFRDLDLLLPGDRIIVTTGQGEHEYRVRGLRYPGEPAPPPLAEGKGRLTLVTADGDPFIPQDIVRVDAELSSPTQPTPARKFGPASLPPEEAALATDTGAWTPLMLWAQALLLATLAVTYLRARWGGWQAWIVGAPVLLALGLAIADQAARLLPNLL</sequence>
<evidence type="ECO:0000256" key="3">
    <source>
        <dbReference type="SAM" id="Phobius"/>
    </source>
</evidence>
<feature type="transmembrane region" description="Helical" evidence="3">
    <location>
        <begin position="307"/>
        <end position="325"/>
    </location>
</feature>
<feature type="compositionally biased region" description="Pro residues" evidence="2">
    <location>
        <begin position="10"/>
        <end position="42"/>
    </location>
</feature>
<evidence type="ECO:0000256" key="2">
    <source>
        <dbReference type="SAM" id="MobiDB-lite"/>
    </source>
</evidence>
<feature type="region of interest" description="Disordered" evidence="2">
    <location>
        <begin position="1"/>
        <end position="42"/>
    </location>
</feature>
<dbReference type="InterPro" id="IPR042003">
    <property type="entry name" value="Sortase_E"/>
</dbReference>
<evidence type="ECO:0000313" key="5">
    <source>
        <dbReference type="Proteomes" id="UP000503011"/>
    </source>
</evidence>
<dbReference type="KEGG" id="psuu:Psuf_015960"/>
<dbReference type="InterPro" id="IPR005754">
    <property type="entry name" value="Sortase"/>
</dbReference>
<proteinExistence type="predicted"/>
<dbReference type="Proteomes" id="UP000503011">
    <property type="component" value="Chromosome"/>
</dbReference>
<dbReference type="Gene3D" id="2.40.260.10">
    <property type="entry name" value="Sortase"/>
    <property type="match status" value="1"/>
</dbReference>
<keyword evidence="3" id="KW-0472">Membrane</keyword>
<evidence type="ECO:0000256" key="1">
    <source>
        <dbReference type="ARBA" id="ARBA00022801"/>
    </source>
</evidence>
<name>A0A6F8YE29_9ACTN</name>
<dbReference type="AlphaFoldDB" id="A0A6F8YE29"/>